<feature type="chain" id="PRO_5039236799" description="LppM domain-containing protein" evidence="2">
    <location>
        <begin position="19"/>
        <end position="238"/>
    </location>
</feature>
<keyword evidence="1" id="KW-1133">Transmembrane helix</keyword>
<dbReference type="InterPro" id="IPR053807">
    <property type="entry name" value="LppM"/>
</dbReference>
<name>A0A8J3QEI4_9ACTN</name>
<keyword evidence="5" id="KW-1185">Reference proteome</keyword>
<feature type="domain" description="LppM" evidence="3">
    <location>
        <begin position="22"/>
        <end position="186"/>
    </location>
</feature>
<keyword evidence="2" id="KW-0732">Signal</keyword>
<comment type="caution">
    <text evidence="4">The sequence shown here is derived from an EMBL/GenBank/DDBJ whole genome shotgun (WGS) entry which is preliminary data.</text>
</comment>
<dbReference type="AlphaFoldDB" id="A0A8J3QEI4"/>
<evidence type="ECO:0000259" key="3">
    <source>
        <dbReference type="Pfam" id="PF21946"/>
    </source>
</evidence>
<keyword evidence="1" id="KW-0812">Transmembrane</keyword>
<dbReference type="Proteomes" id="UP000612899">
    <property type="component" value="Unassembled WGS sequence"/>
</dbReference>
<keyword evidence="1" id="KW-0472">Membrane</keyword>
<evidence type="ECO:0000256" key="2">
    <source>
        <dbReference type="SAM" id="SignalP"/>
    </source>
</evidence>
<dbReference type="RefSeq" id="WP_203911894.1">
    <property type="nucleotide sequence ID" value="NZ_BONY01000045.1"/>
</dbReference>
<evidence type="ECO:0000313" key="5">
    <source>
        <dbReference type="Proteomes" id="UP000612899"/>
    </source>
</evidence>
<dbReference type="PROSITE" id="PS51257">
    <property type="entry name" value="PROKAR_LIPOPROTEIN"/>
    <property type="match status" value="1"/>
</dbReference>
<organism evidence="4 5">
    <name type="scientific">Rhizocola hellebori</name>
    <dbReference type="NCBI Taxonomy" id="1392758"/>
    <lineage>
        <taxon>Bacteria</taxon>
        <taxon>Bacillati</taxon>
        <taxon>Actinomycetota</taxon>
        <taxon>Actinomycetes</taxon>
        <taxon>Micromonosporales</taxon>
        <taxon>Micromonosporaceae</taxon>
        <taxon>Rhizocola</taxon>
    </lineage>
</organism>
<accession>A0A8J3QEI4</accession>
<evidence type="ECO:0000313" key="4">
    <source>
        <dbReference type="EMBL" id="GIH08135.1"/>
    </source>
</evidence>
<gene>
    <name evidence="4" type="ORF">Rhe02_62020</name>
</gene>
<proteinExistence type="predicted"/>
<feature type="transmembrane region" description="Helical" evidence="1">
    <location>
        <begin position="191"/>
        <end position="216"/>
    </location>
</feature>
<feature type="signal peptide" evidence="2">
    <location>
        <begin position="1"/>
        <end position="18"/>
    </location>
</feature>
<reference evidence="4" key="1">
    <citation type="submission" date="2021-01" db="EMBL/GenBank/DDBJ databases">
        <title>Whole genome shotgun sequence of Rhizocola hellebori NBRC 109834.</title>
        <authorList>
            <person name="Komaki H."/>
            <person name="Tamura T."/>
        </authorList>
    </citation>
    <scope>NUCLEOTIDE SEQUENCE</scope>
    <source>
        <strain evidence="4">NBRC 109834</strain>
    </source>
</reference>
<sequence>MRPLKACLALILAAFALTGCIKVEMAVAISDDDMVSGSLIFGIEKAVLEQDKSGKAPAQIVNDAVAQIGAIPPSQRTEVYEDSKYLGRRFIFDRVPLAEFSRKDGSGPQIVHSGGLYTFTMNGDTATMDLGPTLQFYDLLNAAEFRISITFPGRVIERDNLATLSGNTVSWRVKLSSKHQFKAVSEEPVGFPWLLVGGVAAIFGILIIIGIVVLVIRVNRRPKPVAPPMPAPAVQHVD</sequence>
<dbReference type="EMBL" id="BONY01000045">
    <property type="protein sequence ID" value="GIH08135.1"/>
    <property type="molecule type" value="Genomic_DNA"/>
</dbReference>
<protein>
    <recommendedName>
        <fullName evidence="3">LppM domain-containing protein</fullName>
    </recommendedName>
</protein>
<dbReference type="Pfam" id="PF21946">
    <property type="entry name" value="LppM"/>
    <property type="match status" value="1"/>
</dbReference>
<evidence type="ECO:0000256" key="1">
    <source>
        <dbReference type="SAM" id="Phobius"/>
    </source>
</evidence>